<dbReference type="Gene3D" id="1.10.1200.10">
    <property type="entry name" value="ACP-like"/>
    <property type="match status" value="1"/>
</dbReference>
<dbReference type="RefSeq" id="XP_016218401.1">
    <property type="nucleotide sequence ID" value="XM_016354306.1"/>
</dbReference>
<evidence type="ECO:0000259" key="1">
    <source>
        <dbReference type="PROSITE" id="PS50075"/>
    </source>
</evidence>
<dbReference type="InterPro" id="IPR009081">
    <property type="entry name" value="PP-bd_ACP"/>
</dbReference>
<dbReference type="Pfam" id="PF00975">
    <property type="entry name" value="Thioesterase"/>
    <property type="match status" value="1"/>
</dbReference>
<feature type="domain" description="Carrier" evidence="1">
    <location>
        <begin position="1"/>
        <end position="75"/>
    </location>
</feature>
<name>A0A0D1Z6H3_9PEZI</name>
<organism evidence="2 3">
    <name type="scientific">Verruconis gallopava</name>
    <dbReference type="NCBI Taxonomy" id="253628"/>
    <lineage>
        <taxon>Eukaryota</taxon>
        <taxon>Fungi</taxon>
        <taxon>Dikarya</taxon>
        <taxon>Ascomycota</taxon>
        <taxon>Pezizomycotina</taxon>
        <taxon>Dothideomycetes</taxon>
        <taxon>Pleosporomycetidae</taxon>
        <taxon>Venturiales</taxon>
        <taxon>Sympoventuriaceae</taxon>
        <taxon>Verruconis</taxon>
    </lineage>
</organism>
<accession>A0A0D1Z6H3</accession>
<dbReference type="InParanoid" id="A0A0D1Z6H3"/>
<protein>
    <recommendedName>
        <fullName evidence="1">Carrier domain-containing protein</fullName>
    </recommendedName>
</protein>
<evidence type="ECO:0000313" key="2">
    <source>
        <dbReference type="EMBL" id="KIW08532.1"/>
    </source>
</evidence>
<reference evidence="2 3" key="1">
    <citation type="submission" date="2015-01" db="EMBL/GenBank/DDBJ databases">
        <title>The Genome Sequence of Ochroconis gallopava CBS43764.</title>
        <authorList>
            <consortium name="The Broad Institute Genomics Platform"/>
            <person name="Cuomo C."/>
            <person name="de Hoog S."/>
            <person name="Gorbushina A."/>
            <person name="Stielow B."/>
            <person name="Teixiera M."/>
            <person name="Abouelleil A."/>
            <person name="Chapman S.B."/>
            <person name="Priest M."/>
            <person name="Young S.K."/>
            <person name="Wortman J."/>
            <person name="Nusbaum C."/>
            <person name="Birren B."/>
        </authorList>
    </citation>
    <scope>NUCLEOTIDE SEQUENCE [LARGE SCALE GENOMIC DNA]</scope>
    <source>
        <strain evidence="2 3">CBS 43764</strain>
    </source>
</reference>
<dbReference type="SUPFAM" id="SSF53474">
    <property type="entry name" value="alpha/beta-Hydrolases"/>
    <property type="match status" value="1"/>
</dbReference>
<evidence type="ECO:0000313" key="3">
    <source>
        <dbReference type="Proteomes" id="UP000053259"/>
    </source>
</evidence>
<dbReference type="Proteomes" id="UP000053259">
    <property type="component" value="Unassembled WGS sequence"/>
</dbReference>
<dbReference type="EMBL" id="KN847531">
    <property type="protein sequence ID" value="KIW08532.1"/>
    <property type="molecule type" value="Genomic_DNA"/>
</dbReference>
<keyword evidence="3" id="KW-1185">Reference proteome</keyword>
<dbReference type="STRING" id="253628.A0A0D1Z6H3"/>
<dbReference type="OrthoDB" id="329835at2759"/>
<dbReference type="HOGENOM" id="CLU_043694_0_0_1"/>
<dbReference type="SUPFAM" id="SSF47336">
    <property type="entry name" value="ACP-like"/>
    <property type="match status" value="1"/>
</dbReference>
<dbReference type="VEuPathDB" id="FungiDB:PV09_01421"/>
<dbReference type="Pfam" id="PF00550">
    <property type="entry name" value="PP-binding"/>
    <property type="match status" value="1"/>
</dbReference>
<dbReference type="InterPro" id="IPR029058">
    <property type="entry name" value="AB_hydrolase_fold"/>
</dbReference>
<gene>
    <name evidence="2" type="ORF">PV09_01421</name>
</gene>
<dbReference type="Gene3D" id="3.40.50.1820">
    <property type="entry name" value="alpha/beta hydrolase"/>
    <property type="match status" value="1"/>
</dbReference>
<dbReference type="InterPro" id="IPR036736">
    <property type="entry name" value="ACP-like_sf"/>
</dbReference>
<dbReference type="InterPro" id="IPR001031">
    <property type="entry name" value="Thioesterase"/>
</dbReference>
<dbReference type="AlphaFoldDB" id="A0A0D1Z6H3"/>
<proteinExistence type="predicted"/>
<dbReference type="PROSITE" id="PS50075">
    <property type="entry name" value="CARRIER"/>
    <property type="match status" value="1"/>
</dbReference>
<dbReference type="GeneID" id="27309394"/>
<sequence length="350" mass="39394">METTNEILRIIADEAGVANDELVDESEFRDLGIDNILAKCIISRIREELDLELSPTFFIDNATVADLKINLGKRLPLNCMASNNQPAPPVTERSRPLSLVLQGTKETCSRRIFLLPDGSGSGMAYARLPRIGPDICLIALNSPYLQLGSFTTFRMKDVAEIWADEIQLHQPHGPYLVGGWSAGGYYAFEVAKRLIAKEERVEKLVLIDSPCRLEYEALPISVVQYLSRNNLMGNWGSKSPPGWLIDHFDITISAIQRYMPTEMNGPHNPDVFIIWAKEGIIHDRNTSKIELDMNVKVTRMLIERPKSSGALGWDKLFPSSRLRVAEMPGNHFTLVYPPNVSSFFDNYRDT</sequence>